<evidence type="ECO:0000313" key="4">
    <source>
        <dbReference type="Proteomes" id="UP001491310"/>
    </source>
</evidence>
<evidence type="ECO:0000313" key="3">
    <source>
        <dbReference type="EMBL" id="KAK9917741.1"/>
    </source>
</evidence>
<dbReference type="Proteomes" id="UP001491310">
    <property type="component" value="Unassembled WGS sequence"/>
</dbReference>
<evidence type="ECO:0000259" key="2">
    <source>
        <dbReference type="Pfam" id="PF01471"/>
    </source>
</evidence>
<dbReference type="Gene3D" id="1.10.101.10">
    <property type="entry name" value="PGBD-like superfamily/PGBD"/>
    <property type="match status" value="2"/>
</dbReference>
<gene>
    <name evidence="3" type="ORF">WJX75_007709</name>
</gene>
<name>A0ABR2Z199_9CHLO</name>
<feature type="compositionally biased region" description="Polar residues" evidence="1">
    <location>
        <begin position="167"/>
        <end position="179"/>
    </location>
</feature>
<reference evidence="3 4" key="1">
    <citation type="journal article" date="2024" name="Nat. Commun.">
        <title>Phylogenomics reveals the evolutionary origins of lichenization in chlorophyte algae.</title>
        <authorList>
            <person name="Puginier C."/>
            <person name="Libourel C."/>
            <person name="Otte J."/>
            <person name="Skaloud P."/>
            <person name="Haon M."/>
            <person name="Grisel S."/>
            <person name="Petersen M."/>
            <person name="Berrin J.G."/>
            <person name="Delaux P.M."/>
            <person name="Dal Grande F."/>
            <person name="Keller J."/>
        </authorList>
    </citation>
    <scope>NUCLEOTIDE SEQUENCE [LARGE SCALE GENOMIC DNA]</scope>
    <source>
        <strain evidence="3 4">SAG 216-7</strain>
    </source>
</reference>
<feature type="compositionally biased region" description="Low complexity" evidence="1">
    <location>
        <begin position="44"/>
        <end position="55"/>
    </location>
</feature>
<feature type="domain" description="Peptidoglycan binding-like" evidence="2">
    <location>
        <begin position="79"/>
        <end position="133"/>
    </location>
</feature>
<protein>
    <recommendedName>
        <fullName evidence="2">Peptidoglycan binding-like domain-containing protein</fullName>
    </recommendedName>
</protein>
<sequence length="317" mass="33250">MAAVDFTDVLAEEAPFASDLVQRQPLEAIGVAGHEPESPPEQTVSEASGSSAGVSGNMGQTVGTPPVLTDGSDDIFWVNQLHTALDERGFAPGDEEVENWFFGEQTLSALLTFQASVGLPETGACDEATWNALLGANTVRMRLIEAAALDLLDSGGASASGPLAGQGVTSNGSLESHSPSGGAGREENAVGNTRMGGKEGGAARLSTWPVLREGEGGAEVHGLQVALNNKGYYCGEDDCVWWQFGMDTFSSLLTFQACNGLAETGVSDEATWKALLGASASPSDVLELKSGDDTDDDLQENDRVWLLGEQRWEIRII</sequence>
<organism evidence="3 4">
    <name type="scientific">Coccomyxa subellipsoidea</name>
    <dbReference type="NCBI Taxonomy" id="248742"/>
    <lineage>
        <taxon>Eukaryota</taxon>
        <taxon>Viridiplantae</taxon>
        <taxon>Chlorophyta</taxon>
        <taxon>core chlorophytes</taxon>
        <taxon>Trebouxiophyceae</taxon>
        <taxon>Trebouxiophyceae incertae sedis</taxon>
        <taxon>Coccomyxaceae</taxon>
        <taxon>Coccomyxa</taxon>
    </lineage>
</organism>
<proteinExistence type="predicted"/>
<feature type="domain" description="Peptidoglycan binding-like" evidence="2">
    <location>
        <begin position="217"/>
        <end position="275"/>
    </location>
</feature>
<dbReference type="SUPFAM" id="SSF47090">
    <property type="entry name" value="PGBD-like"/>
    <property type="match status" value="2"/>
</dbReference>
<comment type="caution">
    <text evidence="3">The sequence shown here is derived from an EMBL/GenBank/DDBJ whole genome shotgun (WGS) entry which is preliminary data.</text>
</comment>
<dbReference type="InterPro" id="IPR036365">
    <property type="entry name" value="PGBD-like_sf"/>
</dbReference>
<feature type="region of interest" description="Disordered" evidence="1">
    <location>
        <begin position="162"/>
        <end position="202"/>
    </location>
</feature>
<dbReference type="InterPro" id="IPR002477">
    <property type="entry name" value="Peptidoglycan-bd-like"/>
</dbReference>
<dbReference type="EMBL" id="JALJOT010000002">
    <property type="protein sequence ID" value="KAK9917741.1"/>
    <property type="molecule type" value="Genomic_DNA"/>
</dbReference>
<evidence type="ECO:0000256" key="1">
    <source>
        <dbReference type="SAM" id="MobiDB-lite"/>
    </source>
</evidence>
<dbReference type="Pfam" id="PF01471">
    <property type="entry name" value="PG_binding_1"/>
    <property type="match status" value="2"/>
</dbReference>
<accession>A0ABR2Z199</accession>
<feature type="region of interest" description="Disordered" evidence="1">
    <location>
        <begin position="28"/>
        <end position="66"/>
    </location>
</feature>
<keyword evidence="4" id="KW-1185">Reference proteome</keyword>
<dbReference type="InterPro" id="IPR036366">
    <property type="entry name" value="PGBDSf"/>
</dbReference>